<evidence type="ECO:0000313" key="1">
    <source>
        <dbReference type="EMBL" id="MFG1252899.1"/>
    </source>
</evidence>
<accession>A0ABW6ZIK3</accession>
<comment type="caution">
    <text evidence="1">The sequence shown here is derived from an EMBL/GenBank/DDBJ whole genome shotgun (WGS) entry which is preliminary data.</text>
</comment>
<organism evidence="1 2">
    <name type="scientific">Xanthobacter aminoxidans</name>
    <dbReference type="NCBI Taxonomy" id="186280"/>
    <lineage>
        <taxon>Bacteria</taxon>
        <taxon>Pseudomonadati</taxon>
        <taxon>Pseudomonadota</taxon>
        <taxon>Alphaproteobacteria</taxon>
        <taxon>Hyphomicrobiales</taxon>
        <taxon>Xanthobacteraceae</taxon>
        <taxon>Xanthobacter</taxon>
    </lineage>
</organism>
<dbReference type="EMBL" id="JBAFUR010000002">
    <property type="protein sequence ID" value="MFG1252899.1"/>
    <property type="molecule type" value="Genomic_DNA"/>
</dbReference>
<keyword evidence="2" id="KW-1185">Reference proteome</keyword>
<proteinExistence type="predicted"/>
<dbReference type="RefSeq" id="WP_394007559.1">
    <property type="nucleotide sequence ID" value="NZ_JBAFUR010000002.1"/>
</dbReference>
<dbReference type="Proteomes" id="UP001604043">
    <property type="component" value="Unassembled WGS sequence"/>
</dbReference>
<name>A0ABW6ZIK3_9HYPH</name>
<sequence>MSTGRTLGDFGQRSGILLPAAGRSVMAEARETFIVVGVFAGSAAAGRKTGDAGGDVLTDLIVGGPRPQQGYRSLGPAIAPTALL</sequence>
<protein>
    <submittedName>
        <fullName evidence="1">Uncharacterized protein</fullName>
    </submittedName>
</protein>
<gene>
    <name evidence="1" type="ORF">V5F30_11870</name>
</gene>
<evidence type="ECO:0000313" key="2">
    <source>
        <dbReference type="Proteomes" id="UP001604043"/>
    </source>
</evidence>
<reference evidence="1 2" key="1">
    <citation type="submission" date="2024-02" db="EMBL/GenBank/DDBJ databases">
        <title>Expansion and revision of Xanthobacter and proposal of Roseixanthobacter gen. nov.</title>
        <authorList>
            <person name="Soltysiak M.P.M."/>
            <person name="Jalihal A."/>
            <person name="Ory A."/>
            <person name="Chrisophersen C."/>
            <person name="Lee A.D."/>
            <person name="Boulton J."/>
            <person name="Springer M."/>
        </authorList>
    </citation>
    <scope>NUCLEOTIDE SEQUENCE [LARGE SCALE GENOMIC DNA]</scope>
    <source>
        <strain evidence="1 2">CB5</strain>
    </source>
</reference>